<protein>
    <submittedName>
        <fullName evidence="1">Uncharacterized protein</fullName>
    </submittedName>
</protein>
<evidence type="ECO:0000313" key="1">
    <source>
        <dbReference type="EMBL" id="CAH1115591.1"/>
    </source>
</evidence>
<proteinExistence type="predicted"/>
<reference evidence="1" key="1">
    <citation type="submission" date="2022-01" db="EMBL/GenBank/DDBJ databases">
        <authorList>
            <person name="King R."/>
        </authorList>
    </citation>
    <scope>NUCLEOTIDE SEQUENCE</scope>
</reference>
<dbReference type="AlphaFoldDB" id="A0A9P0DAX3"/>
<dbReference type="OrthoDB" id="6740080at2759"/>
<evidence type="ECO:0000313" key="2">
    <source>
        <dbReference type="Proteomes" id="UP001153636"/>
    </source>
</evidence>
<gene>
    <name evidence="1" type="ORF">PSYICH_LOCUS15673</name>
</gene>
<accession>A0A9P0DAX3</accession>
<sequence length="154" mass="18234">MEADSMHSTIERMIRKSKINVPADYVLICKKACLKNPYKVQYLSHDFFKAVEGNVNFITSIRPGKRVGDPQVVDLKAIKYTKKNVFFKLRHSELEWRTFPIRLPVNPKCVDFDTLPTLYRARIPIKKEKYEHLQQLKNSLEHDYHAFYDQLPHN</sequence>
<keyword evidence="2" id="KW-1185">Reference proteome</keyword>
<dbReference type="EMBL" id="OV651821">
    <property type="protein sequence ID" value="CAH1115591.1"/>
    <property type="molecule type" value="Genomic_DNA"/>
</dbReference>
<dbReference type="Proteomes" id="UP001153636">
    <property type="component" value="Chromosome 9"/>
</dbReference>
<organism evidence="1 2">
    <name type="scientific">Psylliodes chrysocephalus</name>
    <dbReference type="NCBI Taxonomy" id="3402493"/>
    <lineage>
        <taxon>Eukaryota</taxon>
        <taxon>Metazoa</taxon>
        <taxon>Ecdysozoa</taxon>
        <taxon>Arthropoda</taxon>
        <taxon>Hexapoda</taxon>
        <taxon>Insecta</taxon>
        <taxon>Pterygota</taxon>
        <taxon>Neoptera</taxon>
        <taxon>Endopterygota</taxon>
        <taxon>Coleoptera</taxon>
        <taxon>Polyphaga</taxon>
        <taxon>Cucujiformia</taxon>
        <taxon>Chrysomeloidea</taxon>
        <taxon>Chrysomelidae</taxon>
        <taxon>Galerucinae</taxon>
        <taxon>Alticini</taxon>
        <taxon>Psylliodes</taxon>
    </lineage>
</organism>
<name>A0A9P0DAX3_9CUCU</name>